<evidence type="ECO:0000313" key="1">
    <source>
        <dbReference type="EMBL" id="MET4758328.1"/>
    </source>
</evidence>
<organism evidence="1 2">
    <name type="scientific">Endozoicomonas lisbonensis</name>
    <dbReference type="NCBI Taxonomy" id="3120522"/>
    <lineage>
        <taxon>Bacteria</taxon>
        <taxon>Pseudomonadati</taxon>
        <taxon>Pseudomonadota</taxon>
        <taxon>Gammaproteobacteria</taxon>
        <taxon>Oceanospirillales</taxon>
        <taxon>Endozoicomonadaceae</taxon>
        <taxon>Endozoicomonas</taxon>
    </lineage>
</organism>
<gene>
    <name evidence="1" type="ORF">V5J35_003520</name>
</gene>
<reference evidence="1 2" key="1">
    <citation type="submission" date="2024-06" db="EMBL/GenBank/DDBJ databases">
        <title>Genomic Encyclopedia of Type Strains, Phase V (KMG-V): Genome sequencing to study the core and pangenomes of soil and plant-associated prokaryotes.</title>
        <authorList>
            <person name="Whitman W."/>
        </authorList>
    </citation>
    <scope>NUCLEOTIDE SEQUENCE [LARGE SCALE GENOMIC DNA]</scope>
    <source>
        <strain evidence="1 2">NE40</strain>
    </source>
</reference>
<proteinExistence type="predicted"/>
<accession>A0ABV2SKQ9</accession>
<name>A0ABV2SKQ9_9GAMM</name>
<dbReference type="Proteomes" id="UP001549366">
    <property type="component" value="Unassembled WGS sequence"/>
</dbReference>
<evidence type="ECO:0000313" key="2">
    <source>
        <dbReference type="Proteomes" id="UP001549366"/>
    </source>
</evidence>
<keyword evidence="2" id="KW-1185">Reference proteome</keyword>
<dbReference type="EMBL" id="JBEWTB010000002">
    <property type="protein sequence ID" value="MET4758328.1"/>
    <property type="molecule type" value="Genomic_DNA"/>
</dbReference>
<protein>
    <submittedName>
        <fullName evidence="1">Uncharacterized protein</fullName>
    </submittedName>
</protein>
<dbReference type="RefSeq" id="WP_354008421.1">
    <property type="nucleotide sequence ID" value="NZ_JBEWTA010000001.1"/>
</dbReference>
<comment type="caution">
    <text evidence="1">The sequence shown here is derived from an EMBL/GenBank/DDBJ whole genome shotgun (WGS) entry which is preliminary data.</text>
</comment>
<sequence>MISKEFFLKALGNNKAVRTQDMELLTAWFAFPERAVTAEQVAEVTGAKRASLIVNNLGKRIASFLDIEPEGTAASILALEGTVGEASAWIMRDELAAALVESGAVATVTANLEETRNEEEVAEIDIVVEKAATPAETELEYEEAEPGSLKAVLIEYDQKVVRAAYPQTPLANRLLNPEMINALVSELPANKRVYQRAISAELRKKVSSQEANRFLQPVLKLLKENA</sequence>